<evidence type="ECO:0000256" key="2">
    <source>
        <dbReference type="ARBA" id="ARBA00022448"/>
    </source>
</evidence>
<protein>
    <recommendedName>
        <fullName evidence="12">Branched-chain amino acid ABC transporter permease</fullName>
    </recommendedName>
</protein>
<comment type="caution">
    <text evidence="11">The sequence shown here is derived from an EMBL/GenBank/DDBJ whole genome shotgun (WGS) entry which is preliminary data.</text>
</comment>
<dbReference type="GO" id="GO:0042941">
    <property type="term" value="P:D-alanine transmembrane transport"/>
    <property type="evidence" value="ECO:0007669"/>
    <property type="project" value="TreeGrafter"/>
</dbReference>
<evidence type="ECO:0000313" key="11">
    <source>
        <dbReference type="EMBL" id="GAI89040.1"/>
    </source>
</evidence>
<dbReference type="EMBL" id="BARW01020171">
    <property type="protein sequence ID" value="GAI89040.1"/>
    <property type="molecule type" value="Genomic_DNA"/>
</dbReference>
<keyword evidence="4" id="KW-0997">Cell inner membrane</keyword>
<reference evidence="11" key="1">
    <citation type="journal article" date="2014" name="Front. Microbiol.">
        <title>High frequency of phylogenetically diverse reductive dehalogenase-homologous genes in deep subseafloor sedimentary metagenomes.</title>
        <authorList>
            <person name="Kawai M."/>
            <person name="Futagami T."/>
            <person name="Toyoda A."/>
            <person name="Takaki Y."/>
            <person name="Nishi S."/>
            <person name="Hori S."/>
            <person name="Arai W."/>
            <person name="Tsubouchi T."/>
            <person name="Morono Y."/>
            <person name="Uchiyama I."/>
            <person name="Ito T."/>
            <person name="Fujiyama A."/>
            <person name="Inagaki F."/>
            <person name="Takami H."/>
        </authorList>
    </citation>
    <scope>NUCLEOTIDE SEQUENCE</scope>
    <source>
        <strain evidence="11">Expedition CK06-06</strain>
    </source>
</reference>
<dbReference type="PANTHER" id="PTHR11795:SF371">
    <property type="entry name" value="HIGH-AFFINITY BRANCHED-CHAIN AMINO ACID TRANSPORT SYSTEM PERMEASE PROTEIN LIVH"/>
    <property type="match status" value="1"/>
</dbReference>
<keyword evidence="8 10" id="KW-0472">Membrane</keyword>
<dbReference type="AlphaFoldDB" id="X1TNB1"/>
<keyword evidence="7 10" id="KW-1133">Transmembrane helix</keyword>
<comment type="similarity">
    <text evidence="9">Belongs to the binding-protein-dependent transport system permease family. LivHM subfamily.</text>
</comment>
<keyword evidence="5 10" id="KW-0812">Transmembrane</keyword>
<proteinExistence type="inferred from homology"/>
<name>X1TNB1_9ZZZZ</name>
<dbReference type="Pfam" id="PF02653">
    <property type="entry name" value="BPD_transp_2"/>
    <property type="match status" value="1"/>
</dbReference>
<evidence type="ECO:0000256" key="4">
    <source>
        <dbReference type="ARBA" id="ARBA00022519"/>
    </source>
</evidence>
<feature type="transmembrane region" description="Helical" evidence="10">
    <location>
        <begin position="79"/>
        <end position="103"/>
    </location>
</feature>
<dbReference type="GO" id="GO:0015188">
    <property type="term" value="F:L-isoleucine transmembrane transporter activity"/>
    <property type="evidence" value="ECO:0007669"/>
    <property type="project" value="TreeGrafter"/>
</dbReference>
<dbReference type="CDD" id="cd06582">
    <property type="entry name" value="TM_PBP1_LivH_like"/>
    <property type="match status" value="1"/>
</dbReference>
<evidence type="ECO:0000256" key="1">
    <source>
        <dbReference type="ARBA" id="ARBA00004651"/>
    </source>
</evidence>
<feature type="transmembrane region" description="Helical" evidence="10">
    <location>
        <begin position="123"/>
        <end position="143"/>
    </location>
</feature>
<gene>
    <name evidence="11" type="ORF">S12H4_34133</name>
</gene>
<dbReference type="GO" id="GO:1903806">
    <property type="term" value="P:L-isoleucine import across plasma membrane"/>
    <property type="evidence" value="ECO:0007669"/>
    <property type="project" value="TreeGrafter"/>
</dbReference>
<evidence type="ECO:0000256" key="8">
    <source>
        <dbReference type="ARBA" id="ARBA00023136"/>
    </source>
</evidence>
<feature type="non-terminal residue" evidence="11">
    <location>
        <position position="1"/>
    </location>
</feature>
<evidence type="ECO:0000256" key="3">
    <source>
        <dbReference type="ARBA" id="ARBA00022475"/>
    </source>
</evidence>
<dbReference type="GO" id="GO:0015808">
    <property type="term" value="P:L-alanine transport"/>
    <property type="evidence" value="ECO:0007669"/>
    <property type="project" value="TreeGrafter"/>
</dbReference>
<keyword evidence="6" id="KW-0029">Amino-acid transport</keyword>
<evidence type="ECO:0000256" key="10">
    <source>
        <dbReference type="SAM" id="Phobius"/>
    </source>
</evidence>
<evidence type="ECO:0000256" key="9">
    <source>
        <dbReference type="ARBA" id="ARBA00037998"/>
    </source>
</evidence>
<evidence type="ECO:0000256" key="6">
    <source>
        <dbReference type="ARBA" id="ARBA00022970"/>
    </source>
</evidence>
<keyword evidence="2" id="KW-0813">Transport</keyword>
<evidence type="ECO:0000256" key="5">
    <source>
        <dbReference type="ARBA" id="ARBA00022692"/>
    </source>
</evidence>
<sequence>AIIAIALVLMILLYGFVKHTAWGRAMRAVSDDREAAEAIGINVNRAVALTFAIGSAFGAIGGILIGLEQDIEPIMGITIGFKAFTASVLGGIGSIAGALLGGFSLGIVENLGAGYISSAYKDAIAFIVLIMLLVFRPSGLLAVKRRWI</sequence>
<organism evidence="11">
    <name type="scientific">marine sediment metagenome</name>
    <dbReference type="NCBI Taxonomy" id="412755"/>
    <lineage>
        <taxon>unclassified sequences</taxon>
        <taxon>metagenomes</taxon>
        <taxon>ecological metagenomes</taxon>
    </lineage>
</organism>
<dbReference type="PANTHER" id="PTHR11795">
    <property type="entry name" value="BRANCHED-CHAIN AMINO ACID TRANSPORT SYSTEM PERMEASE PROTEIN LIVH"/>
    <property type="match status" value="1"/>
</dbReference>
<dbReference type="GO" id="GO:0015192">
    <property type="term" value="F:L-phenylalanine transmembrane transporter activity"/>
    <property type="evidence" value="ECO:0007669"/>
    <property type="project" value="TreeGrafter"/>
</dbReference>
<accession>X1TNB1</accession>
<dbReference type="GO" id="GO:0015190">
    <property type="term" value="F:L-leucine transmembrane transporter activity"/>
    <property type="evidence" value="ECO:0007669"/>
    <property type="project" value="TreeGrafter"/>
</dbReference>
<dbReference type="GO" id="GO:0005304">
    <property type="term" value="F:L-valine transmembrane transporter activity"/>
    <property type="evidence" value="ECO:0007669"/>
    <property type="project" value="TreeGrafter"/>
</dbReference>
<evidence type="ECO:0000256" key="7">
    <source>
        <dbReference type="ARBA" id="ARBA00022989"/>
    </source>
</evidence>
<dbReference type="GO" id="GO:0005886">
    <property type="term" value="C:plasma membrane"/>
    <property type="evidence" value="ECO:0007669"/>
    <property type="project" value="UniProtKB-SubCell"/>
</dbReference>
<comment type="subcellular location">
    <subcellularLocation>
        <location evidence="1">Cell membrane</location>
        <topology evidence="1">Multi-pass membrane protein</topology>
    </subcellularLocation>
</comment>
<dbReference type="InterPro" id="IPR052157">
    <property type="entry name" value="BCAA_transport_permease"/>
</dbReference>
<feature type="transmembrane region" description="Helical" evidence="10">
    <location>
        <begin position="47"/>
        <end position="67"/>
    </location>
</feature>
<keyword evidence="3" id="KW-1003">Cell membrane</keyword>
<dbReference type="InterPro" id="IPR001851">
    <property type="entry name" value="ABC_transp_permease"/>
</dbReference>
<evidence type="ECO:0008006" key="12">
    <source>
        <dbReference type="Google" id="ProtNLM"/>
    </source>
</evidence>